<name>A0A8H6ZZ87_PLEOS</name>
<evidence type="ECO:0000256" key="4">
    <source>
        <dbReference type="ARBA" id="ARBA00010617"/>
    </source>
</evidence>
<dbReference type="EMBL" id="JACETU010000003">
    <property type="protein sequence ID" value="KAF7433144.1"/>
    <property type="molecule type" value="Genomic_DNA"/>
</dbReference>
<dbReference type="PANTHER" id="PTHR46300">
    <property type="entry name" value="P450, PUTATIVE (EUROFUNG)-RELATED-RELATED"/>
    <property type="match status" value="1"/>
</dbReference>
<keyword evidence="8" id="KW-1133">Transmembrane helix</keyword>
<evidence type="ECO:0000313" key="16">
    <source>
        <dbReference type="EMBL" id="KAF7433144.1"/>
    </source>
</evidence>
<keyword evidence="9 15" id="KW-0560">Oxidoreductase</keyword>
<dbReference type="InterPro" id="IPR036396">
    <property type="entry name" value="Cyt_P450_sf"/>
</dbReference>
<evidence type="ECO:0000256" key="5">
    <source>
        <dbReference type="ARBA" id="ARBA00022617"/>
    </source>
</evidence>
<dbReference type="InterPro" id="IPR001128">
    <property type="entry name" value="Cyt_P450"/>
</dbReference>
<comment type="cofactor">
    <cofactor evidence="1 14">
        <name>heme</name>
        <dbReference type="ChEBI" id="CHEBI:30413"/>
    </cofactor>
</comment>
<evidence type="ECO:0000256" key="11">
    <source>
        <dbReference type="ARBA" id="ARBA00023033"/>
    </source>
</evidence>
<dbReference type="VEuPathDB" id="FungiDB:PC9H_005093"/>
<keyword evidence="10 14" id="KW-0408">Iron</keyword>
<evidence type="ECO:0000256" key="6">
    <source>
        <dbReference type="ARBA" id="ARBA00022692"/>
    </source>
</evidence>
<dbReference type="InterPro" id="IPR050364">
    <property type="entry name" value="Cytochrome_P450_fung"/>
</dbReference>
<evidence type="ECO:0000256" key="3">
    <source>
        <dbReference type="ARBA" id="ARBA00005179"/>
    </source>
</evidence>
<dbReference type="GO" id="GO:0016020">
    <property type="term" value="C:membrane"/>
    <property type="evidence" value="ECO:0007669"/>
    <property type="project" value="UniProtKB-SubCell"/>
</dbReference>
<organism evidence="16 17">
    <name type="scientific">Pleurotus ostreatus</name>
    <name type="common">Oyster mushroom</name>
    <name type="synonym">White-rot fungus</name>
    <dbReference type="NCBI Taxonomy" id="5322"/>
    <lineage>
        <taxon>Eukaryota</taxon>
        <taxon>Fungi</taxon>
        <taxon>Dikarya</taxon>
        <taxon>Basidiomycota</taxon>
        <taxon>Agaricomycotina</taxon>
        <taxon>Agaricomycetes</taxon>
        <taxon>Agaricomycetidae</taxon>
        <taxon>Agaricales</taxon>
        <taxon>Pleurotineae</taxon>
        <taxon>Pleurotaceae</taxon>
        <taxon>Pleurotus</taxon>
    </lineage>
</organism>
<accession>A0A8H6ZZ87</accession>
<evidence type="ECO:0000256" key="1">
    <source>
        <dbReference type="ARBA" id="ARBA00001971"/>
    </source>
</evidence>
<evidence type="ECO:0000256" key="7">
    <source>
        <dbReference type="ARBA" id="ARBA00022723"/>
    </source>
</evidence>
<keyword evidence="11 15" id="KW-0503">Monooxygenase</keyword>
<dbReference type="Proteomes" id="UP000623687">
    <property type="component" value="Unassembled WGS sequence"/>
</dbReference>
<evidence type="ECO:0000256" key="10">
    <source>
        <dbReference type="ARBA" id="ARBA00023004"/>
    </source>
</evidence>
<keyword evidence="12" id="KW-0472">Membrane</keyword>
<dbReference type="PRINTS" id="PR00463">
    <property type="entry name" value="EP450I"/>
</dbReference>
<reference evidence="16" key="1">
    <citation type="submission" date="2019-07" db="EMBL/GenBank/DDBJ databases">
        <authorList>
            <person name="Palmer J.M."/>
        </authorList>
    </citation>
    <scope>NUCLEOTIDE SEQUENCE</scope>
    <source>
        <strain evidence="16">PC9</strain>
    </source>
</reference>
<keyword evidence="7 14" id="KW-0479">Metal-binding</keyword>
<dbReference type="InterPro" id="IPR002401">
    <property type="entry name" value="Cyt_P450_E_grp-I"/>
</dbReference>
<sequence>MAGSHTFLIASLHRYQPSVASWSSPMLWAVILASCLWLLVRRPNLTDKDGHPIPPGPPVRYAFLRRYPEKPLYKWAQKYGPIYSVWMGTQLFVVINDPQVARDLLVTHGANFSSRWPYFMKNQTILRGGGITAASYNDTWRKHRRIAMWLLNSKAIRTYAETIDYEAHIFLRSLYDLSQQGKIPIDPATYAGRYALNNMLTLTFGSRTVKATDPLVQEALRLGMEFMRLTGPWSNMIDFFKILQWIPTTMRAQGRKLHNDFIAVYGAMMLRTKARMDAGEEVPDCLVKTLIQCQEEEQLTWEDMCFIVSAFTTGGVHSTSGIIEWFLALMPSNLHVQAKAAEELDRVVGRDTWPTAEDEMKLPYCRAIIKEVLRIHASFWMGTPHCSDEDFVYRGLFIPANSVMVLNVYALHHNESRYPDSFSFNPERYLGDELGAMDSAKQPDALIRDHWAFGAGRRICPGMEMAERELFLAISRLLWAFSFTEVPGEPICLEEYEGFSGRTPLPYKLTPKPRHAMVHDVLVEKTEINLNDV</sequence>
<dbReference type="Pfam" id="PF00067">
    <property type="entry name" value="p450"/>
    <property type="match status" value="1"/>
</dbReference>
<comment type="caution">
    <text evidence="16">The sequence shown here is derived from an EMBL/GenBank/DDBJ whole genome shotgun (WGS) entry which is preliminary data.</text>
</comment>
<keyword evidence="17" id="KW-1185">Reference proteome</keyword>
<keyword evidence="5 14" id="KW-0349">Heme</keyword>
<feature type="binding site" description="axial binding residue" evidence="14">
    <location>
        <position position="460"/>
    </location>
    <ligand>
        <name>heme</name>
        <dbReference type="ChEBI" id="CHEBI:30413"/>
    </ligand>
    <ligandPart>
        <name>Fe</name>
        <dbReference type="ChEBI" id="CHEBI:18248"/>
    </ligandPart>
</feature>
<keyword evidence="6" id="KW-0812">Transmembrane</keyword>
<dbReference type="RefSeq" id="XP_036633171.1">
    <property type="nucleotide sequence ID" value="XM_036774669.1"/>
</dbReference>
<evidence type="ECO:0008006" key="18">
    <source>
        <dbReference type="Google" id="ProtNLM"/>
    </source>
</evidence>
<dbReference type="CDD" id="cd11065">
    <property type="entry name" value="CYP64-like"/>
    <property type="match status" value="1"/>
</dbReference>
<keyword evidence="13" id="KW-0325">Glycoprotein</keyword>
<dbReference type="GO" id="GO:0004497">
    <property type="term" value="F:monooxygenase activity"/>
    <property type="evidence" value="ECO:0007669"/>
    <property type="project" value="UniProtKB-KW"/>
</dbReference>
<evidence type="ECO:0000313" key="17">
    <source>
        <dbReference type="Proteomes" id="UP000623687"/>
    </source>
</evidence>
<evidence type="ECO:0000256" key="12">
    <source>
        <dbReference type="ARBA" id="ARBA00023136"/>
    </source>
</evidence>
<dbReference type="PROSITE" id="PS00086">
    <property type="entry name" value="CYTOCHROME_P450"/>
    <property type="match status" value="1"/>
</dbReference>
<evidence type="ECO:0000256" key="2">
    <source>
        <dbReference type="ARBA" id="ARBA00004167"/>
    </source>
</evidence>
<dbReference type="GO" id="GO:0005506">
    <property type="term" value="F:iron ion binding"/>
    <property type="evidence" value="ECO:0007669"/>
    <property type="project" value="InterPro"/>
</dbReference>
<evidence type="ECO:0000256" key="13">
    <source>
        <dbReference type="ARBA" id="ARBA00023180"/>
    </source>
</evidence>
<gene>
    <name evidence="16" type="ORF">PC9H_005093</name>
</gene>
<dbReference type="InterPro" id="IPR017972">
    <property type="entry name" value="Cyt_P450_CS"/>
</dbReference>
<dbReference type="Gene3D" id="1.10.630.10">
    <property type="entry name" value="Cytochrome P450"/>
    <property type="match status" value="1"/>
</dbReference>
<comment type="subcellular location">
    <subcellularLocation>
        <location evidence="2">Membrane</location>
        <topology evidence="2">Single-pass membrane protein</topology>
    </subcellularLocation>
</comment>
<dbReference type="AlphaFoldDB" id="A0A8H6ZZ87"/>
<dbReference type="PRINTS" id="PR00385">
    <property type="entry name" value="P450"/>
</dbReference>
<evidence type="ECO:0000256" key="14">
    <source>
        <dbReference type="PIRSR" id="PIRSR602401-1"/>
    </source>
</evidence>
<dbReference type="GO" id="GO:0016705">
    <property type="term" value="F:oxidoreductase activity, acting on paired donors, with incorporation or reduction of molecular oxygen"/>
    <property type="evidence" value="ECO:0007669"/>
    <property type="project" value="InterPro"/>
</dbReference>
<dbReference type="OrthoDB" id="1470350at2759"/>
<evidence type="ECO:0000256" key="15">
    <source>
        <dbReference type="RuleBase" id="RU000461"/>
    </source>
</evidence>
<comment type="similarity">
    <text evidence="4 15">Belongs to the cytochrome P450 family.</text>
</comment>
<evidence type="ECO:0000256" key="9">
    <source>
        <dbReference type="ARBA" id="ARBA00023002"/>
    </source>
</evidence>
<dbReference type="GO" id="GO:0020037">
    <property type="term" value="F:heme binding"/>
    <property type="evidence" value="ECO:0007669"/>
    <property type="project" value="InterPro"/>
</dbReference>
<proteinExistence type="inferred from homology"/>
<evidence type="ECO:0000256" key="8">
    <source>
        <dbReference type="ARBA" id="ARBA00022989"/>
    </source>
</evidence>
<dbReference type="SUPFAM" id="SSF48264">
    <property type="entry name" value="Cytochrome P450"/>
    <property type="match status" value="1"/>
</dbReference>
<dbReference type="PANTHER" id="PTHR46300:SF2">
    <property type="entry name" value="CYTOCHROME P450 MONOOXYGENASE ALNH-RELATED"/>
    <property type="match status" value="1"/>
</dbReference>
<dbReference type="GeneID" id="59374911"/>
<comment type="pathway">
    <text evidence="3">Secondary metabolite biosynthesis.</text>
</comment>
<protein>
    <recommendedName>
        <fullName evidence="18">Cytochrome P450</fullName>
    </recommendedName>
</protein>